<dbReference type="Proteomes" id="UP001314170">
    <property type="component" value="Unassembled WGS sequence"/>
</dbReference>
<reference evidence="2 3" key="1">
    <citation type="submission" date="2024-01" db="EMBL/GenBank/DDBJ databases">
        <authorList>
            <person name="Waweru B."/>
        </authorList>
    </citation>
    <scope>NUCLEOTIDE SEQUENCE [LARGE SCALE GENOMIC DNA]</scope>
</reference>
<organism evidence="2 3">
    <name type="scientific">Dovyalis caffra</name>
    <dbReference type="NCBI Taxonomy" id="77055"/>
    <lineage>
        <taxon>Eukaryota</taxon>
        <taxon>Viridiplantae</taxon>
        <taxon>Streptophyta</taxon>
        <taxon>Embryophyta</taxon>
        <taxon>Tracheophyta</taxon>
        <taxon>Spermatophyta</taxon>
        <taxon>Magnoliopsida</taxon>
        <taxon>eudicotyledons</taxon>
        <taxon>Gunneridae</taxon>
        <taxon>Pentapetalae</taxon>
        <taxon>rosids</taxon>
        <taxon>fabids</taxon>
        <taxon>Malpighiales</taxon>
        <taxon>Salicaceae</taxon>
        <taxon>Flacourtieae</taxon>
        <taxon>Dovyalis</taxon>
    </lineage>
</organism>
<name>A0AAV1RL26_9ROSI</name>
<sequence>MKYHIVKIDLHIDLENVKYFDVDTSIASDEDLISVFKYYRYLDLEEVLIHIKDNDIVGNVNEVNINNSGNMNAKGVNMEGVDMNTDVIDVGVYKENVSMETSVENVNVDGVDVRERMEQVSKNIRKVSRRRRPKGGEKGTGYKCWER</sequence>
<evidence type="ECO:0000256" key="1">
    <source>
        <dbReference type="SAM" id="MobiDB-lite"/>
    </source>
</evidence>
<gene>
    <name evidence="2" type="ORF">DCAF_LOCUS11047</name>
</gene>
<feature type="region of interest" description="Disordered" evidence="1">
    <location>
        <begin position="127"/>
        <end position="147"/>
    </location>
</feature>
<evidence type="ECO:0000313" key="3">
    <source>
        <dbReference type="Proteomes" id="UP001314170"/>
    </source>
</evidence>
<protein>
    <submittedName>
        <fullName evidence="2">Uncharacterized protein</fullName>
    </submittedName>
</protein>
<keyword evidence="3" id="KW-1185">Reference proteome</keyword>
<evidence type="ECO:0000313" key="2">
    <source>
        <dbReference type="EMBL" id="CAK7336043.1"/>
    </source>
</evidence>
<comment type="caution">
    <text evidence="2">The sequence shown here is derived from an EMBL/GenBank/DDBJ whole genome shotgun (WGS) entry which is preliminary data.</text>
</comment>
<proteinExistence type="predicted"/>
<dbReference type="EMBL" id="CAWUPB010000994">
    <property type="protein sequence ID" value="CAK7336043.1"/>
    <property type="molecule type" value="Genomic_DNA"/>
</dbReference>
<accession>A0AAV1RL26</accession>
<dbReference type="AlphaFoldDB" id="A0AAV1RL26"/>